<dbReference type="EMBL" id="DS016997">
    <property type="protein sequence ID" value="KMU87306.1"/>
    <property type="molecule type" value="Genomic_DNA"/>
</dbReference>
<dbReference type="AlphaFoldDB" id="A0A0J8RRS9"/>
<dbReference type="VEuPathDB" id="FungiDB:CIHG_04752"/>
<accession>A0A0J8RRS9</accession>
<proteinExistence type="predicted"/>
<gene>
    <name evidence="1" type="ORF">CIHG_04752</name>
</gene>
<evidence type="ECO:0000313" key="2">
    <source>
        <dbReference type="Proteomes" id="UP000054563"/>
    </source>
</evidence>
<sequence>MTFRAMLRLENGSDQGYQSEDALGQIGNHSSIYYFGVNFSITNRVEEFQRETDVPIYIYVYREATVFGVLEFGTGICRDQRDSRARGGVEISGSKVCTEASALRVQQTSRN</sequence>
<organism evidence="1 2">
    <name type="scientific">Coccidioides immitis H538.4</name>
    <dbReference type="NCBI Taxonomy" id="396776"/>
    <lineage>
        <taxon>Eukaryota</taxon>
        <taxon>Fungi</taxon>
        <taxon>Dikarya</taxon>
        <taxon>Ascomycota</taxon>
        <taxon>Pezizomycotina</taxon>
        <taxon>Eurotiomycetes</taxon>
        <taxon>Eurotiomycetidae</taxon>
        <taxon>Onygenales</taxon>
        <taxon>Onygenaceae</taxon>
        <taxon>Coccidioides</taxon>
    </lineage>
</organism>
<reference evidence="2" key="1">
    <citation type="journal article" date="2010" name="Genome Res.">
        <title>Population genomic sequencing of Coccidioides fungi reveals recent hybridization and transposon control.</title>
        <authorList>
            <person name="Neafsey D.E."/>
            <person name="Barker B.M."/>
            <person name="Sharpton T.J."/>
            <person name="Stajich J.E."/>
            <person name="Park D.J."/>
            <person name="Whiston E."/>
            <person name="Hung C.-Y."/>
            <person name="McMahan C."/>
            <person name="White J."/>
            <person name="Sykes S."/>
            <person name="Heiman D."/>
            <person name="Young S."/>
            <person name="Zeng Q."/>
            <person name="Abouelleil A."/>
            <person name="Aftuck L."/>
            <person name="Bessette D."/>
            <person name="Brown A."/>
            <person name="FitzGerald M."/>
            <person name="Lui A."/>
            <person name="Macdonald J.P."/>
            <person name="Priest M."/>
            <person name="Orbach M.J."/>
            <person name="Galgiani J.N."/>
            <person name="Kirkland T.N."/>
            <person name="Cole G.T."/>
            <person name="Birren B.W."/>
            <person name="Henn M.R."/>
            <person name="Taylor J.W."/>
            <person name="Rounsley S.D."/>
        </authorList>
    </citation>
    <scope>NUCLEOTIDE SEQUENCE [LARGE SCALE GENOMIC DNA]</scope>
    <source>
        <strain evidence="2">H538.4</strain>
    </source>
</reference>
<evidence type="ECO:0000313" key="1">
    <source>
        <dbReference type="EMBL" id="KMU87306.1"/>
    </source>
</evidence>
<protein>
    <submittedName>
        <fullName evidence="1">Uncharacterized protein</fullName>
    </submittedName>
</protein>
<dbReference type="Proteomes" id="UP000054563">
    <property type="component" value="Unassembled WGS sequence"/>
</dbReference>
<name>A0A0J8RRS9_COCIT</name>